<keyword evidence="11" id="KW-1185">Reference proteome</keyword>
<evidence type="ECO:0000259" key="9">
    <source>
        <dbReference type="PROSITE" id="PS50929"/>
    </source>
</evidence>
<keyword evidence="3" id="KW-0547">Nucleotide-binding</keyword>
<comment type="subcellular location">
    <subcellularLocation>
        <location evidence="1">Cell membrane</location>
        <topology evidence="1">Multi-pass membrane protein</topology>
    </subcellularLocation>
</comment>
<feature type="transmembrane region" description="Helical" evidence="7">
    <location>
        <begin position="49"/>
        <end position="70"/>
    </location>
</feature>
<dbReference type="Gene3D" id="3.40.50.300">
    <property type="entry name" value="P-loop containing nucleotide triphosphate hydrolases"/>
    <property type="match status" value="1"/>
</dbReference>
<sequence>MKHLQAFARRQKALYYTLFALAIGMGGAIIAQAYFIVSVVDKLFLQKQDFAAVVPMLGALLLALLLRTFFSYSTNRIGIRMAALAKNDYRKRLLEAVSDQSLLSSYEGQSGQKVSLLLDTVDELDSFFSKYMPQRMVSSVVAVMIIIALFTQHYISALIVLATAPFIPMFMAIIGRSTQQKAEEKLANLNAFSGRFLDTLQGLVSLRLYGRSGHYKELIRTSSIQFRDSTMSILKIAFTSAFMLEFISMLSIGLVALELCLRLVVFKSIDFFPAFFILLLVPEFYQLLKDLGSAFHAGRSSSGAAAKVEEGLLVQEAKAWGDAPLAKGPVHITLSNVSFSYGDKMILQDINTVLPSVGQVALVGKSGAGKTTLLHIIAGLLETEGVTVNGKDRFAYKEQDWLRHISYITQQPYLFAGTIAENIALGLDVTRADIEEAAQKANIASMIRSLPDGYDTVIGEGGRGLSGGEKQRIAIARAFLRKSSVVLLDEPTSGLDIKTEHVLQEAIAALAETALVVTVAHRLPTIRRADKVLFIHNGTIAAEGTHEELYETEAYQALFTRQGGGTDERATADCAHDAPGKTG</sequence>
<keyword evidence="4" id="KW-0067">ATP-binding</keyword>
<evidence type="ECO:0000256" key="1">
    <source>
        <dbReference type="ARBA" id="ARBA00004651"/>
    </source>
</evidence>
<dbReference type="PROSITE" id="PS50893">
    <property type="entry name" value="ABC_TRANSPORTER_2"/>
    <property type="match status" value="1"/>
</dbReference>
<dbReference type="InterPro" id="IPR027417">
    <property type="entry name" value="P-loop_NTPase"/>
</dbReference>
<feature type="transmembrane region" description="Helical" evidence="7">
    <location>
        <begin position="236"/>
        <end position="257"/>
    </location>
</feature>
<feature type="domain" description="ABC transmembrane type-1" evidence="9">
    <location>
        <begin position="18"/>
        <end position="300"/>
    </location>
</feature>
<dbReference type="PROSITE" id="PS00211">
    <property type="entry name" value="ABC_TRANSPORTER_1"/>
    <property type="match status" value="1"/>
</dbReference>
<evidence type="ECO:0000256" key="5">
    <source>
        <dbReference type="ARBA" id="ARBA00022989"/>
    </source>
</evidence>
<dbReference type="InterPro" id="IPR014216">
    <property type="entry name" value="ABC_transptr_CydD"/>
</dbReference>
<proteinExistence type="predicted"/>
<dbReference type="NCBIfam" id="TIGR02857">
    <property type="entry name" value="CydD"/>
    <property type="match status" value="1"/>
</dbReference>
<dbReference type="Proteomes" id="UP001218246">
    <property type="component" value="Unassembled WGS sequence"/>
</dbReference>
<organism evidence="10 11">
    <name type="scientific">Ectobacillus antri</name>
    <dbReference type="NCBI Taxonomy" id="2486280"/>
    <lineage>
        <taxon>Bacteria</taxon>
        <taxon>Bacillati</taxon>
        <taxon>Bacillota</taxon>
        <taxon>Bacilli</taxon>
        <taxon>Bacillales</taxon>
        <taxon>Bacillaceae</taxon>
        <taxon>Ectobacillus</taxon>
    </lineage>
</organism>
<accession>A0ABT6H8T2</accession>
<evidence type="ECO:0000313" key="10">
    <source>
        <dbReference type="EMBL" id="MDG5754761.1"/>
    </source>
</evidence>
<name>A0ABT6H8T2_9BACI</name>
<dbReference type="InterPro" id="IPR039421">
    <property type="entry name" value="Type_1_exporter"/>
</dbReference>
<keyword evidence="5 7" id="KW-1133">Transmembrane helix</keyword>
<evidence type="ECO:0000256" key="4">
    <source>
        <dbReference type="ARBA" id="ARBA00022840"/>
    </source>
</evidence>
<dbReference type="SUPFAM" id="SSF90123">
    <property type="entry name" value="ABC transporter transmembrane region"/>
    <property type="match status" value="1"/>
</dbReference>
<evidence type="ECO:0000256" key="2">
    <source>
        <dbReference type="ARBA" id="ARBA00022692"/>
    </source>
</evidence>
<dbReference type="SUPFAM" id="SSF52540">
    <property type="entry name" value="P-loop containing nucleoside triphosphate hydrolases"/>
    <property type="match status" value="1"/>
</dbReference>
<dbReference type="InterPro" id="IPR036640">
    <property type="entry name" value="ABC1_TM_sf"/>
</dbReference>
<dbReference type="PANTHER" id="PTHR24221">
    <property type="entry name" value="ATP-BINDING CASSETTE SUB-FAMILY B"/>
    <property type="match status" value="1"/>
</dbReference>
<evidence type="ECO:0000313" key="11">
    <source>
        <dbReference type="Proteomes" id="UP001218246"/>
    </source>
</evidence>
<evidence type="ECO:0000256" key="7">
    <source>
        <dbReference type="SAM" id="Phobius"/>
    </source>
</evidence>
<keyword evidence="2 7" id="KW-0812">Transmembrane</keyword>
<dbReference type="Pfam" id="PF00005">
    <property type="entry name" value="ABC_tran"/>
    <property type="match status" value="1"/>
</dbReference>
<dbReference type="PROSITE" id="PS50929">
    <property type="entry name" value="ABC_TM1F"/>
    <property type="match status" value="1"/>
</dbReference>
<evidence type="ECO:0000256" key="3">
    <source>
        <dbReference type="ARBA" id="ARBA00022741"/>
    </source>
</evidence>
<dbReference type="SMART" id="SM00382">
    <property type="entry name" value="AAA"/>
    <property type="match status" value="1"/>
</dbReference>
<dbReference type="EMBL" id="JARULN010000012">
    <property type="protein sequence ID" value="MDG5754761.1"/>
    <property type="molecule type" value="Genomic_DNA"/>
</dbReference>
<comment type="caution">
    <text evidence="10">The sequence shown here is derived from an EMBL/GenBank/DDBJ whole genome shotgun (WGS) entry which is preliminary data.</text>
</comment>
<dbReference type="PANTHER" id="PTHR24221:SF590">
    <property type="entry name" value="COMPONENT LINKED WITH THE ASSEMBLY OF CYTOCHROME' TRANSPORT TRANSMEMBRANE ATP-BINDING PROTEIN ABC TRANSPORTER CYDD-RELATED"/>
    <property type="match status" value="1"/>
</dbReference>
<protein>
    <submittedName>
        <fullName evidence="10">Thiol reductant ABC exporter subunit CydD</fullName>
    </submittedName>
</protein>
<feature type="transmembrane region" description="Helical" evidence="7">
    <location>
        <begin position="12"/>
        <end position="37"/>
    </location>
</feature>
<dbReference type="InterPro" id="IPR017871">
    <property type="entry name" value="ABC_transporter-like_CS"/>
</dbReference>
<evidence type="ECO:0000256" key="6">
    <source>
        <dbReference type="ARBA" id="ARBA00023136"/>
    </source>
</evidence>
<dbReference type="InterPro" id="IPR011527">
    <property type="entry name" value="ABC1_TM_dom"/>
</dbReference>
<dbReference type="RefSeq" id="WP_278018424.1">
    <property type="nucleotide sequence ID" value="NZ_JARRRY010000012.1"/>
</dbReference>
<dbReference type="InterPro" id="IPR003593">
    <property type="entry name" value="AAA+_ATPase"/>
</dbReference>
<feature type="domain" description="ABC transporter" evidence="8">
    <location>
        <begin position="332"/>
        <end position="562"/>
    </location>
</feature>
<gene>
    <name evidence="10" type="primary">cydD</name>
    <name evidence="10" type="ORF">P6P90_12365</name>
</gene>
<feature type="transmembrane region" description="Helical" evidence="7">
    <location>
        <begin position="136"/>
        <end position="151"/>
    </location>
</feature>
<dbReference type="CDD" id="cd18584">
    <property type="entry name" value="ABC_6TM_AarD_CydD"/>
    <property type="match status" value="1"/>
</dbReference>
<evidence type="ECO:0000259" key="8">
    <source>
        <dbReference type="PROSITE" id="PS50893"/>
    </source>
</evidence>
<dbReference type="Pfam" id="PF00664">
    <property type="entry name" value="ABC_membrane"/>
    <property type="match status" value="1"/>
</dbReference>
<reference evidence="10 11" key="1">
    <citation type="submission" date="2023-04" db="EMBL/GenBank/DDBJ databases">
        <title>Ectobacillus antri isolated from activated sludge.</title>
        <authorList>
            <person name="Yan P."/>
            <person name="Liu X."/>
        </authorList>
    </citation>
    <scope>NUCLEOTIDE SEQUENCE [LARGE SCALE GENOMIC DNA]</scope>
    <source>
        <strain evidence="10 11">C18H</strain>
    </source>
</reference>
<keyword evidence="6 7" id="KW-0472">Membrane</keyword>
<dbReference type="Gene3D" id="1.20.1560.10">
    <property type="entry name" value="ABC transporter type 1, transmembrane domain"/>
    <property type="match status" value="1"/>
</dbReference>
<dbReference type="InterPro" id="IPR003439">
    <property type="entry name" value="ABC_transporter-like_ATP-bd"/>
</dbReference>
<feature type="transmembrane region" description="Helical" evidence="7">
    <location>
        <begin position="263"/>
        <end position="281"/>
    </location>
</feature>